<dbReference type="InterPro" id="IPR001647">
    <property type="entry name" value="HTH_TetR"/>
</dbReference>
<dbReference type="SUPFAM" id="SSF46689">
    <property type="entry name" value="Homeodomain-like"/>
    <property type="match status" value="1"/>
</dbReference>
<evidence type="ECO:0000256" key="2">
    <source>
        <dbReference type="ARBA" id="ARBA00023125"/>
    </source>
</evidence>
<evidence type="ECO:0000313" key="6">
    <source>
        <dbReference type="EMBL" id="QOJ64848.1"/>
    </source>
</evidence>
<protein>
    <submittedName>
        <fullName evidence="6">DUF1956 domain-containing protein</fullName>
    </submittedName>
</protein>
<feature type="DNA-binding region" description="H-T-H motif" evidence="4">
    <location>
        <begin position="36"/>
        <end position="55"/>
    </location>
</feature>
<evidence type="ECO:0000256" key="1">
    <source>
        <dbReference type="ARBA" id="ARBA00023015"/>
    </source>
</evidence>
<dbReference type="RefSeq" id="WP_021250123.1">
    <property type="nucleotide sequence ID" value="NZ_AP014622.1"/>
</dbReference>
<keyword evidence="6" id="KW-0614">Plasmid</keyword>
<sequence>MAGRKRAARADGDATRARLLEVAGQLFARLGYAGAANKAICEAAGTDLAAINYHFGGRDGLYQAVLFEGYEQLINLQKLKEIHARQDSAENKLSAAIDMIVDRLYDEGGWHGRVFARELVAPSTHLAALVREGVMPRFKLMSDILSEVTGFSAQDPALLRCVLSVIAPMLMMLVVDRDTPTPFRALMTRPADELKSHLKHFALAGLLATKEQASRRGS</sequence>
<dbReference type="GO" id="GO:0000976">
    <property type="term" value="F:transcription cis-regulatory region binding"/>
    <property type="evidence" value="ECO:0007669"/>
    <property type="project" value="TreeGrafter"/>
</dbReference>
<dbReference type="Gene3D" id="1.10.357.10">
    <property type="entry name" value="Tetracycline Repressor, domain 2"/>
    <property type="match status" value="1"/>
</dbReference>
<dbReference type="InterPro" id="IPR009057">
    <property type="entry name" value="Homeodomain-like_sf"/>
</dbReference>
<accession>A0A7L9EEE2</accession>
<evidence type="ECO:0000313" key="7">
    <source>
        <dbReference type="EMBL" id="QOJ65942.1"/>
    </source>
</evidence>
<dbReference type="Gene3D" id="1.10.10.60">
    <property type="entry name" value="Homeodomain-like"/>
    <property type="match status" value="1"/>
</dbReference>
<reference evidence="6" key="1">
    <citation type="journal article" date="2021" name="Antimicrob. Agents Chemother.">
        <title>Epidemic territorial spread of IncP-2-type VIM-2 carbapenemase-encoding megaplasmids in nosocomial Pseudomonas aeruginosa populations.</title>
        <authorList>
            <person name="Urbanowicz P."/>
            <person name="Bitar I."/>
            <person name="Izdebski R."/>
            <person name="Baraniak A."/>
            <person name="Literacka E."/>
            <person name="Hrabak J."/>
            <person name="Gniadkowski M."/>
        </authorList>
    </citation>
    <scope>NUCLEOTIDE SEQUENCE</scope>
    <source>
        <strain evidence="7">NMI2635/08</strain>
        <strain evidence="6">NMI3438/07</strain>
        <plasmid evidence="6">pPUV-6</plasmid>
        <plasmid evidence="7">pPUV-8</plasmid>
    </source>
</reference>
<dbReference type="InterPro" id="IPR015292">
    <property type="entry name" value="Tscrpt_reg_YbiH_C"/>
</dbReference>
<dbReference type="PROSITE" id="PS50977">
    <property type="entry name" value="HTH_TETR_2"/>
    <property type="match status" value="1"/>
</dbReference>
<keyword evidence="1" id="KW-0805">Transcription regulation</keyword>
<dbReference type="EMBL" id="MT732186">
    <property type="protein sequence ID" value="QOJ65942.1"/>
    <property type="molecule type" value="Genomic_DNA"/>
</dbReference>
<feature type="domain" description="HTH tetR-type" evidence="5">
    <location>
        <begin position="13"/>
        <end position="73"/>
    </location>
</feature>
<dbReference type="PRINTS" id="PR00455">
    <property type="entry name" value="HTHTETR"/>
</dbReference>
<dbReference type="Pfam" id="PF09209">
    <property type="entry name" value="CecR_C"/>
    <property type="match status" value="1"/>
</dbReference>
<evidence type="ECO:0000256" key="3">
    <source>
        <dbReference type="ARBA" id="ARBA00023163"/>
    </source>
</evidence>
<dbReference type="AlphaFoldDB" id="A0A7L9EEE2"/>
<dbReference type="InterPro" id="IPR050109">
    <property type="entry name" value="HTH-type_TetR-like_transc_reg"/>
</dbReference>
<name>A0A7L9EEE2_PSEAI</name>
<keyword evidence="2 4" id="KW-0238">DNA-binding</keyword>
<dbReference type="PANTHER" id="PTHR30055">
    <property type="entry name" value="HTH-TYPE TRANSCRIPTIONAL REGULATOR RUTR"/>
    <property type="match status" value="1"/>
</dbReference>
<dbReference type="GO" id="GO:0003700">
    <property type="term" value="F:DNA-binding transcription factor activity"/>
    <property type="evidence" value="ECO:0007669"/>
    <property type="project" value="TreeGrafter"/>
</dbReference>
<dbReference type="PANTHER" id="PTHR30055:SF234">
    <property type="entry name" value="HTH-TYPE TRANSCRIPTIONAL REGULATOR BETI"/>
    <property type="match status" value="1"/>
</dbReference>
<geneLocation type="plasmid" evidence="7">
    <name>pPUV-8</name>
</geneLocation>
<evidence type="ECO:0000256" key="4">
    <source>
        <dbReference type="PROSITE-ProRule" id="PRU00335"/>
    </source>
</evidence>
<keyword evidence="3" id="KW-0804">Transcription</keyword>
<organism evidence="6">
    <name type="scientific">Pseudomonas aeruginosa</name>
    <dbReference type="NCBI Taxonomy" id="287"/>
    <lineage>
        <taxon>Bacteria</taxon>
        <taxon>Pseudomonadati</taxon>
        <taxon>Pseudomonadota</taxon>
        <taxon>Gammaproteobacteria</taxon>
        <taxon>Pseudomonadales</taxon>
        <taxon>Pseudomonadaceae</taxon>
        <taxon>Pseudomonas</taxon>
    </lineage>
</organism>
<dbReference type="EMBL" id="MT732184">
    <property type="protein sequence ID" value="QOJ64848.1"/>
    <property type="molecule type" value="Genomic_DNA"/>
</dbReference>
<evidence type="ECO:0000259" key="5">
    <source>
        <dbReference type="PROSITE" id="PS50977"/>
    </source>
</evidence>
<proteinExistence type="predicted"/>
<dbReference type="SUPFAM" id="SSF48498">
    <property type="entry name" value="Tetracyclin repressor-like, C-terminal domain"/>
    <property type="match status" value="1"/>
</dbReference>
<geneLocation type="plasmid" evidence="6">
    <name>pPUV-6</name>
</geneLocation>
<dbReference type="Pfam" id="PF00440">
    <property type="entry name" value="TetR_N"/>
    <property type="match status" value="1"/>
</dbReference>
<dbReference type="InterPro" id="IPR036271">
    <property type="entry name" value="Tet_transcr_reg_TetR-rel_C_sf"/>
</dbReference>